<sequence length="51" mass="5530">MEDVAVRLACLDAAVRCTGNPNHLTLAREFYAFATEGADTNTKTTNTKKAK</sequence>
<name>E6VL52_RHOPX</name>
<accession>E6VL52</accession>
<dbReference type="AlphaFoldDB" id="E6VL52"/>
<dbReference type="KEGG" id="rpx:Rpdx1_2966"/>
<dbReference type="EMBL" id="CP002418">
    <property type="protein sequence ID" value="ADU44547.1"/>
    <property type="molecule type" value="Genomic_DNA"/>
</dbReference>
<dbReference type="HOGENOM" id="CLU_3103235_0_0_5"/>
<protein>
    <submittedName>
        <fullName evidence="1">Uncharacterized protein</fullName>
    </submittedName>
</protein>
<gene>
    <name evidence="1" type="ordered locus">Rpdx1_2966</name>
</gene>
<dbReference type="STRING" id="652103.Rpdx1_2966"/>
<dbReference type="Proteomes" id="UP000001402">
    <property type="component" value="Chromosome"/>
</dbReference>
<reference evidence="1" key="1">
    <citation type="submission" date="2010-12" db="EMBL/GenBank/DDBJ databases">
        <title>Complete sequence of Rhodopseudomonas palustris DX-1.</title>
        <authorList>
            <consortium name="US DOE Joint Genome Institute"/>
            <person name="Lucas S."/>
            <person name="Copeland A."/>
            <person name="Lapidus A."/>
            <person name="Cheng J.-F."/>
            <person name="Goodwin L."/>
            <person name="Pitluck S."/>
            <person name="Misra M."/>
            <person name="Chertkov O."/>
            <person name="Detter J.C."/>
            <person name="Han C."/>
            <person name="Tapia R."/>
            <person name="Land M."/>
            <person name="Hauser L."/>
            <person name="Kyrpides N."/>
            <person name="Ivanova N."/>
            <person name="Ovchinnikova G."/>
            <person name="Logan B."/>
            <person name="Oda Y."/>
            <person name="Harwood C."/>
            <person name="Woyke T."/>
        </authorList>
    </citation>
    <scope>NUCLEOTIDE SEQUENCE [LARGE SCALE GENOMIC DNA]</scope>
    <source>
        <strain evidence="1">DX-1</strain>
    </source>
</reference>
<evidence type="ECO:0000313" key="1">
    <source>
        <dbReference type="EMBL" id="ADU44547.1"/>
    </source>
</evidence>
<proteinExistence type="predicted"/>
<organism evidence="1 2">
    <name type="scientific">Rhodopseudomonas palustris (strain DX-1)</name>
    <dbReference type="NCBI Taxonomy" id="652103"/>
    <lineage>
        <taxon>Bacteria</taxon>
        <taxon>Pseudomonadati</taxon>
        <taxon>Pseudomonadota</taxon>
        <taxon>Alphaproteobacteria</taxon>
        <taxon>Hyphomicrobiales</taxon>
        <taxon>Nitrobacteraceae</taxon>
        <taxon>Rhodopseudomonas</taxon>
    </lineage>
</organism>
<evidence type="ECO:0000313" key="2">
    <source>
        <dbReference type="Proteomes" id="UP000001402"/>
    </source>
</evidence>